<name>A0A6L7G9Q2_9RHOB</name>
<dbReference type="InterPro" id="IPR027385">
    <property type="entry name" value="Beta-barrel_OMP"/>
</dbReference>
<dbReference type="Pfam" id="PF13505">
    <property type="entry name" value="OMP_b-brl"/>
    <property type="match status" value="1"/>
</dbReference>
<proteinExistence type="predicted"/>
<keyword evidence="5" id="KW-1185">Reference proteome</keyword>
<sequence>MKKQNSLRPRRAAASASALALLLGASLASPAAAETEINVFGGIQEAPHSRIKGWTPETGDFSKLIGWEGKSFAAPPYYGARVTQWIGGGDWGLGLEFTHDKVYAPKGDMSPEFTTLEFTDGLNIVTVNAARRWRNAWHGMTPYLSGGMGVAIPHVEVTPTGGSATKEYQLTGPAMRLTAGLSYPLSDSWSVFGEYQFTASDNKADLKDDGHLKSTILTNALNVGVGFRF</sequence>
<evidence type="ECO:0000259" key="3">
    <source>
        <dbReference type="Pfam" id="PF13505"/>
    </source>
</evidence>
<evidence type="ECO:0000313" key="4">
    <source>
        <dbReference type="EMBL" id="MXN20126.1"/>
    </source>
</evidence>
<comment type="caution">
    <text evidence="4">The sequence shown here is derived from an EMBL/GenBank/DDBJ whole genome shotgun (WGS) entry which is preliminary data.</text>
</comment>
<organism evidence="4 5">
    <name type="scientific">Pseudooceanicola albus</name>
    <dbReference type="NCBI Taxonomy" id="2692189"/>
    <lineage>
        <taxon>Bacteria</taxon>
        <taxon>Pseudomonadati</taxon>
        <taxon>Pseudomonadota</taxon>
        <taxon>Alphaproteobacteria</taxon>
        <taxon>Rhodobacterales</taxon>
        <taxon>Paracoccaceae</taxon>
        <taxon>Pseudooceanicola</taxon>
    </lineage>
</organism>
<dbReference type="Proteomes" id="UP000477911">
    <property type="component" value="Unassembled WGS sequence"/>
</dbReference>
<dbReference type="SUPFAM" id="SSF56925">
    <property type="entry name" value="OMPA-like"/>
    <property type="match status" value="1"/>
</dbReference>
<dbReference type="RefSeq" id="WP_160896247.1">
    <property type="nucleotide sequence ID" value="NZ_WUMU01000023.1"/>
</dbReference>
<protein>
    <submittedName>
        <fullName evidence="4">Outer membrane beta-barrel protein</fullName>
    </submittedName>
</protein>
<feature type="chain" id="PRO_5026864403" evidence="2">
    <location>
        <begin position="34"/>
        <end position="229"/>
    </location>
</feature>
<evidence type="ECO:0000313" key="5">
    <source>
        <dbReference type="Proteomes" id="UP000477911"/>
    </source>
</evidence>
<keyword evidence="1 2" id="KW-0732">Signal</keyword>
<dbReference type="EMBL" id="WUMU01000023">
    <property type="protein sequence ID" value="MXN20126.1"/>
    <property type="molecule type" value="Genomic_DNA"/>
</dbReference>
<dbReference type="Gene3D" id="2.40.160.20">
    <property type="match status" value="1"/>
</dbReference>
<reference evidence="4 5" key="1">
    <citation type="submission" date="2019-12" db="EMBL/GenBank/DDBJ databases">
        <authorList>
            <person name="Li M."/>
        </authorList>
    </citation>
    <scope>NUCLEOTIDE SEQUENCE [LARGE SCALE GENOMIC DNA]</scope>
    <source>
        <strain evidence="4 5">GBMRC 2024</strain>
    </source>
</reference>
<feature type="domain" description="Outer membrane protein beta-barrel" evidence="3">
    <location>
        <begin position="18"/>
        <end position="229"/>
    </location>
</feature>
<evidence type="ECO:0000256" key="2">
    <source>
        <dbReference type="SAM" id="SignalP"/>
    </source>
</evidence>
<dbReference type="InterPro" id="IPR011250">
    <property type="entry name" value="OMP/PagP_B-barrel"/>
</dbReference>
<gene>
    <name evidence="4" type="ORF">GR170_20005</name>
</gene>
<evidence type="ECO:0000256" key="1">
    <source>
        <dbReference type="ARBA" id="ARBA00022729"/>
    </source>
</evidence>
<feature type="signal peptide" evidence="2">
    <location>
        <begin position="1"/>
        <end position="33"/>
    </location>
</feature>
<accession>A0A6L7G9Q2</accession>
<dbReference type="AlphaFoldDB" id="A0A6L7G9Q2"/>